<evidence type="ECO:0000313" key="5">
    <source>
        <dbReference type="Proteomes" id="UP001190926"/>
    </source>
</evidence>
<dbReference type="Pfam" id="PF00085">
    <property type="entry name" value="Thioredoxin"/>
    <property type="match status" value="1"/>
</dbReference>
<dbReference type="PROSITE" id="PS50005">
    <property type="entry name" value="TPR"/>
    <property type="match status" value="2"/>
</dbReference>
<dbReference type="InterPro" id="IPR019734">
    <property type="entry name" value="TPR_rpt"/>
</dbReference>
<dbReference type="Gene3D" id="3.40.30.10">
    <property type="entry name" value="Glutaredoxin"/>
    <property type="match status" value="1"/>
</dbReference>
<organism evidence="4 5">
    <name type="scientific">Perilla frutescens var. hirtella</name>
    <name type="common">Perilla citriodora</name>
    <name type="synonym">Perilla setoyensis</name>
    <dbReference type="NCBI Taxonomy" id="608512"/>
    <lineage>
        <taxon>Eukaryota</taxon>
        <taxon>Viridiplantae</taxon>
        <taxon>Streptophyta</taxon>
        <taxon>Embryophyta</taxon>
        <taxon>Tracheophyta</taxon>
        <taxon>Spermatophyta</taxon>
        <taxon>Magnoliopsida</taxon>
        <taxon>eudicotyledons</taxon>
        <taxon>Gunneridae</taxon>
        <taxon>Pentapetalae</taxon>
        <taxon>asterids</taxon>
        <taxon>lamiids</taxon>
        <taxon>Lamiales</taxon>
        <taxon>Lamiaceae</taxon>
        <taxon>Nepetoideae</taxon>
        <taxon>Elsholtzieae</taxon>
        <taxon>Perilla</taxon>
    </lineage>
</organism>
<dbReference type="Pfam" id="PF13181">
    <property type="entry name" value="TPR_8"/>
    <property type="match status" value="1"/>
</dbReference>
<dbReference type="AlphaFoldDB" id="A0AAD4P6U6"/>
<dbReference type="InterPro" id="IPR013766">
    <property type="entry name" value="Thioredoxin_domain"/>
</dbReference>
<dbReference type="PANTHER" id="PTHR46050">
    <property type="entry name" value="TPR REPEAT-CONTAINING THIOREDOXIN"/>
    <property type="match status" value="1"/>
</dbReference>
<evidence type="ECO:0000256" key="1">
    <source>
        <dbReference type="PROSITE-ProRule" id="PRU00339"/>
    </source>
</evidence>
<proteinExistence type="predicted"/>
<accession>A0AAD4P6U6</accession>
<evidence type="ECO:0000259" key="3">
    <source>
        <dbReference type="Pfam" id="PF00085"/>
    </source>
</evidence>
<dbReference type="InterPro" id="IPR036249">
    <property type="entry name" value="Thioredoxin-like_sf"/>
</dbReference>
<feature type="region of interest" description="Disordered" evidence="2">
    <location>
        <begin position="1"/>
        <end position="110"/>
    </location>
</feature>
<dbReference type="SMART" id="SM00028">
    <property type="entry name" value="TPR"/>
    <property type="match status" value="8"/>
</dbReference>
<dbReference type="Pfam" id="PF13432">
    <property type="entry name" value="TPR_16"/>
    <property type="match status" value="2"/>
</dbReference>
<evidence type="ECO:0000256" key="2">
    <source>
        <dbReference type="SAM" id="MobiDB-lite"/>
    </source>
</evidence>
<dbReference type="Proteomes" id="UP001190926">
    <property type="component" value="Unassembled WGS sequence"/>
</dbReference>
<evidence type="ECO:0000313" key="4">
    <source>
        <dbReference type="EMBL" id="KAH6828431.1"/>
    </source>
</evidence>
<comment type="caution">
    <text evidence="4">The sequence shown here is derived from an EMBL/GenBank/DDBJ whole genome shotgun (WGS) entry which is preliminary data.</text>
</comment>
<feature type="repeat" description="TPR" evidence="1">
    <location>
        <begin position="211"/>
        <end position="244"/>
    </location>
</feature>
<protein>
    <submittedName>
        <fullName evidence="4">Tetratricopeptide repeat protein</fullName>
    </submittedName>
</protein>
<dbReference type="GO" id="GO:0005737">
    <property type="term" value="C:cytoplasm"/>
    <property type="evidence" value="ECO:0007669"/>
    <property type="project" value="TreeGrafter"/>
</dbReference>
<name>A0AAD4P6U6_PERFH</name>
<reference evidence="4 5" key="1">
    <citation type="journal article" date="2021" name="Nat. Commun.">
        <title>Incipient diploidization of the medicinal plant Perilla within 10,000 years.</title>
        <authorList>
            <person name="Zhang Y."/>
            <person name="Shen Q."/>
            <person name="Leng L."/>
            <person name="Zhang D."/>
            <person name="Chen S."/>
            <person name="Shi Y."/>
            <person name="Ning Z."/>
            <person name="Chen S."/>
        </authorList>
    </citation>
    <scope>NUCLEOTIDE SEQUENCE [LARGE SCALE GENOMIC DNA]</scope>
    <source>
        <strain evidence="5">cv. PC099</strain>
    </source>
</reference>
<sequence>MGGGDDTPTQRRSGCGLFNLVFGRRSMPPPPPRSTSTAVKHVPRYQSTPTRMGIRNENPETASDSPKNRKQPDRIIERPEKRHAKSPQIYQQHQPAHKLHQSAAAASNARKLPQQAGLGISGELESMITDYQRSKGTGGLVRASSSNLMLYGNLGNLRQPGNSNAAGNGMPENQGINGKYRTSVMGNVVKKNEEGEKPVSLCRAISTRMDPEELKILGNEDYRNGRFAEALSLYEAAISIDPNKASYRSNKSAALVALGKLLEAALECREAIRIEPFYQRAHNRLALIYVRLGDGERATHHFKQAGSDADLDAMNRGKQIQIHLNKCTEAKRQRDWNTLLKETCCAIDAGADSAPSIFGLKAEALLKLNRHQEAIETMEKSPNFDIDLCTKFFGPVGSSSLLVFQAQVDLASGRFDDAVSMAERAAKLDPKNKEARVILNKARGVGAARWSGNDLFKAGRYSEACIAYGEGLSHDPYNAVLLCNRAASRSKLGHFLKAVEDCNAALRVRPSYTKARLRRAHCYAKIGKWPACLQDCEALLTENPDDEEIGKIMKEAKAELNKQGAGQDMNNADGLVVVSSNEHFRDFVASPGTSVVLFSTKIADVKILQLVEQLYQRHPSVNFLKVEVEDHPSLAKSEGVNSFPAFIIYTNGSRAKEVPGDKCDLLERSIKGCIRS</sequence>
<feature type="compositionally biased region" description="Basic and acidic residues" evidence="2">
    <location>
        <begin position="66"/>
        <end position="80"/>
    </location>
</feature>
<dbReference type="SUPFAM" id="SSF52833">
    <property type="entry name" value="Thioredoxin-like"/>
    <property type="match status" value="1"/>
</dbReference>
<keyword evidence="1" id="KW-0802">TPR repeat</keyword>
<gene>
    <name evidence="4" type="ORF">C2S53_013922</name>
</gene>
<dbReference type="CDD" id="cd02947">
    <property type="entry name" value="TRX_family"/>
    <property type="match status" value="1"/>
</dbReference>
<feature type="domain" description="Thioredoxin" evidence="3">
    <location>
        <begin position="608"/>
        <end position="666"/>
    </location>
</feature>
<dbReference type="SUPFAM" id="SSF48452">
    <property type="entry name" value="TPR-like"/>
    <property type="match status" value="2"/>
</dbReference>
<dbReference type="EMBL" id="SDAM02000124">
    <property type="protein sequence ID" value="KAH6828431.1"/>
    <property type="molecule type" value="Genomic_DNA"/>
</dbReference>
<dbReference type="InterPro" id="IPR044534">
    <property type="entry name" value="TTL1-4"/>
</dbReference>
<dbReference type="GO" id="GO:0006950">
    <property type="term" value="P:response to stress"/>
    <property type="evidence" value="ECO:0007669"/>
    <property type="project" value="UniProtKB-ARBA"/>
</dbReference>
<dbReference type="Gene3D" id="1.25.40.10">
    <property type="entry name" value="Tetratricopeptide repeat domain"/>
    <property type="match status" value="1"/>
</dbReference>
<feature type="repeat" description="TPR" evidence="1">
    <location>
        <begin position="399"/>
        <end position="432"/>
    </location>
</feature>
<dbReference type="PANTHER" id="PTHR46050:SF7">
    <property type="entry name" value="TETRATRICOPEPTIDE REPEAT (TPR)-LIKE SUPERFAMILY PROTEIN"/>
    <property type="match status" value="1"/>
</dbReference>
<keyword evidence="5" id="KW-1185">Reference proteome</keyword>
<dbReference type="InterPro" id="IPR011990">
    <property type="entry name" value="TPR-like_helical_dom_sf"/>
</dbReference>